<organism evidence="7 8">
    <name type="scientific">Brassica napus</name>
    <name type="common">Rape</name>
    <dbReference type="NCBI Taxonomy" id="3708"/>
    <lineage>
        <taxon>Eukaryota</taxon>
        <taxon>Viridiplantae</taxon>
        <taxon>Streptophyta</taxon>
        <taxon>Embryophyta</taxon>
        <taxon>Tracheophyta</taxon>
        <taxon>Spermatophyta</taxon>
        <taxon>Magnoliopsida</taxon>
        <taxon>eudicotyledons</taxon>
        <taxon>Gunneridae</taxon>
        <taxon>Pentapetalae</taxon>
        <taxon>rosids</taxon>
        <taxon>malvids</taxon>
        <taxon>Brassicales</taxon>
        <taxon>Brassicaceae</taxon>
        <taxon>Brassiceae</taxon>
        <taxon>Brassica</taxon>
    </lineage>
</organism>
<dbReference type="InterPro" id="IPR011989">
    <property type="entry name" value="ARM-like"/>
</dbReference>
<keyword evidence="8" id="KW-1185">Reference proteome</keyword>
<name>A0ABQ8DAF0_BRANA</name>
<feature type="compositionally biased region" description="Low complexity" evidence="6">
    <location>
        <begin position="1"/>
        <end position="14"/>
    </location>
</feature>
<protein>
    <submittedName>
        <fullName evidence="7">Uncharacterized protein</fullName>
    </submittedName>
</protein>
<feature type="region of interest" description="Disordered" evidence="6">
    <location>
        <begin position="380"/>
        <end position="410"/>
    </location>
</feature>
<gene>
    <name evidence="7" type="ORF">HID58_018645</name>
</gene>
<feature type="region of interest" description="Disordered" evidence="6">
    <location>
        <begin position="1"/>
        <end position="26"/>
    </location>
</feature>
<evidence type="ECO:0000256" key="4">
    <source>
        <dbReference type="ARBA" id="ARBA00022737"/>
    </source>
</evidence>
<dbReference type="Gene3D" id="1.25.10.10">
    <property type="entry name" value="Leucine-rich Repeat Variant"/>
    <property type="match status" value="2"/>
</dbReference>
<evidence type="ECO:0000256" key="6">
    <source>
        <dbReference type="SAM" id="MobiDB-lite"/>
    </source>
</evidence>
<dbReference type="SUPFAM" id="SSF48371">
    <property type="entry name" value="ARM repeat"/>
    <property type="match status" value="2"/>
</dbReference>
<dbReference type="Proteomes" id="UP000824890">
    <property type="component" value="Unassembled WGS sequence"/>
</dbReference>
<sequence>RTTEPSRGSLSPSLLRRRRSPSPFVLSEPEKRERRWYLCHYLNIISGRRNLYPRCFGVTQPPHRYTPATIFAATSDLAEDRRGTPTSPGFEVASPYSPTVSVKKKKKVFRSSQNGNGPKIRDTEATEIIGDIGCSHDQFYLNNDEFINSDFIVFFPSHSKHILLDAFSIWQETCNPKGYEQFEKVLMGLLRRLLDSNKRVQEAACSAFATVEEDAAEELVPHLGVILQHLMCPFGKYQRRNLRIVYDAIGTLADSVREELNKPAYLEILMPALVAKWQQLSNSDKDLFPLLECFTSISQRTTEPSRGSLSPSLLRRRRSPSPFVLSEPEKHERRWYLCHYLNINSGRRNLYPRCFGVTQPPHRYTPATIFAATSDLAEDRRGTPTSPGFEVASPYSPTVSVKKKKKETGNPKGYEQFEKVLMGLLRRLLDSNKRVQEAACSAFATVEEDAAEELVPHLGRRNLRIVYDAIGTLADSVREELNKPAYLEILMPALVAKWQQLSNSDKDLFPLLECFTSISQICAICQGLPNNICRVFFRVGWSQGKRSGGVIFYNTCSAMFKKERLLLNASQNLRSTSKLILYDVPPSFNLEVYASIGYRFA</sequence>
<feature type="non-terminal residue" evidence="7">
    <location>
        <position position="1"/>
    </location>
</feature>
<accession>A0ABQ8DAF0</accession>
<reference evidence="7 8" key="1">
    <citation type="submission" date="2021-05" db="EMBL/GenBank/DDBJ databases">
        <title>Genome Assembly of Synthetic Allotetraploid Brassica napus Reveals Homoeologous Exchanges between Subgenomes.</title>
        <authorList>
            <person name="Davis J.T."/>
        </authorList>
    </citation>
    <scope>NUCLEOTIDE SEQUENCE [LARGE SCALE GENOMIC DNA]</scope>
    <source>
        <strain evidence="8">cv. Da-Ae</strain>
        <tissue evidence="7">Seedling</tissue>
    </source>
</reference>
<keyword evidence="2" id="KW-0813">Transport</keyword>
<dbReference type="EMBL" id="JAGKQM010000005">
    <property type="protein sequence ID" value="KAH0926389.1"/>
    <property type="molecule type" value="Genomic_DNA"/>
</dbReference>
<comment type="caution">
    <text evidence="7">The sequence shown here is derived from an EMBL/GenBank/DDBJ whole genome shotgun (WGS) entry which is preliminary data.</text>
</comment>
<evidence type="ECO:0000313" key="8">
    <source>
        <dbReference type="Proteomes" id="UP000824890"/>
    </source>
</evidence>
<comment type="subcellular location">
    <subcellularLocation>
        <location evidence="1">Cytoplasm</location>
    </subcellularLocation>
</comment>
<evidence type="ECO:0000256" key="1">
    <source>
        <dbReference type="ARBA" id="ARBA00004496"/>
    </source>
</evidence>
<keyword evidence="3" id="KW-0963">Cytoplasm</keyword>
<keyword evidence="5" id="KW-0653">Protein transport</keyword>
<evidence type="ECO:0000256" key="5">
    <source>
        <dbReference type="ARBA" id="ARBA00022927"/>
    </source>
</evidence>
<evidence type="ECO:0000313" key="7">
    <source>
        <dbReference type="EMBL" id="KAH0926389.1"/>
    </source>
</evidence>
<evidence type="ECO:0000256" key="3">
    <source>
        <dbReference type="ARBA" id="ARBA00022490"/>
    </source>
</evidence>
<dbReference type="PANTHER" id="PTHR10527">
    <property type="entry name" value="IMPORTIN BETA"/>
    <property type="match status" value="1"/>
</dbReference>
<dbReference type="InterPro" id="IPR016024">
    <property type="entry name" value="ARM-type_fold"/>
</dbReference>
<evidence type="ECO:0000256" key="2">
    <source>
        <dbReference type="ARBA" id="ARBA00022448"/>
    </source>
</evidence>
<proteinExistence type="predicted"/>
<dbReference type="InterPro" id="IPR040122">
    <property type="entry name" value="Importin_beta"/>
</dbReference>
<keyword evidence="4" id="KW-0677">Repeat</keyword>